<sequence>MLPKLSQGVTPVVVGNCGISAAPGALSGDVPDPMNLLGRAEDFRYPSFEAYADAVDAAAPSR</sequence>
<dbReference type="Proteomes" id="UP001500074">
    <property type="component" value="Unassembled WGS sequence"/>
</dbReference>
<accession>A0ABP9RGB1</accession>
<evidence type="ECO:0000313" key="1">
    <source>
        <dbReference type="EMBL" id="GAA5176922.1"/>
    </source>
</evidence>
<reference evidence="2" key="1">
    <citation type="journal article" date="2019" name="Int. J. Syst. Evol. Microbiol.">
        <title>The Global Catalogue of Microorganisms (GCM) 10K type strain sequencing project: providing services to taxonomists for standard genome sequencing and annotation.</title>
        <authorList>
            <consortium name="The Broad Institute Genomics Platform"/>
            <consortium name="The Broad Institute Genome Sequencing Center for Infectious Disease"/>
            <person name="Wu L."/>
            <person name="Ma J."/>
        </authorList>
    </citation>
    <scope>NUCLEOTIDE SEQUENCE [LARGE SCALE GENOMIC DNA]</scope>
    <source>
        <strain evidence="2">JCM 18472</strain>
    </source>
</reference>
<evidence type="ECO:0000313" key="2">
    <source>
        <dbReference type="Proteomes" id="UP001500074"/>
    </source>
</evidence>
<organism evidence="1 2">
    <name type="scientific">Modicisalibacter zincidurans</name>
    <dbReference type="NCBI Taxonomy" id="1178777"/>
    <lineage>
        <taxon>Bacteria</taxon>
        <taxon>Pseudomonadati</taxon>
        <taxon>Pseudomonadota</taxon>
        <taxon>Gammaproteobacteria</taxon>
        <taxon>Oceanospirillales</taxon>
        <taxon>Halomonadaceae</taxon>
        <taxon>Modicisalibacter</taxon>
    </lineage>
</organism>
<gene>
    <name evidence="1" type="ORF">GCM10023342_23630</name>
</gene>
<keyword evidence="2" id="KW-1185">Reference proteome</keyword>
<proteinExistence type="predicted"/>
<dbReference type="Gene3D" id="3.20.20.140">
    <property type="entry name" value="Metal-dependent hydrolases"/>
    <property type="match status" value="1"/>
</dbReference>
<dbReference type="EMBL" id="BAABKI010000024">
    <property type="protein sequence ID" value="GAA5176922.1"/>
    <property type="molecule type" value="Genomic_DNA"/>
</dbReference>
<protein>
    <submittedName>
        <fullName evidence="1">Uncharacterized protein</fullName>
    </submittedName>
</protein>
<name>A0ABP9RGB1_9GAMM</name>
<dbReference type="RefSeq" id="WP_031385091.1">
    <property type="nucleotide sequence ID" value="NZ_BAABKI010000024.1"/>
</dbReference>
<comment type="caution">
    <text evidence="1">The sequence shown here is derived from an EMBL/GenBank/DDBJ whole genome shotgun (WGS) entry which is preliminary data.</text>
</comment>